<dbReference type="GO" id="GO:0006754">
    <property type="term" value="P:ATP biosynthetic process"/>
    <property type="evidence" value="ECO:0007669"/>
    <property type="project" value="TreeGrafter"/>
</dbReference>
<keyword evidence="4" id="KW-0378">Hydrolase</keyword>
<evidence type="ECO:0000256" key="2">
    <source>
        <dbReference type="ARBA" id="ARBA00018911"/>
    </source>
</evidence>
<dbReference type="InterPro" id="IPR020084">
    <property type="entry name" value="NUDIX_hydrolase_CS"/>
</dbReference>
<dbReference type="GO" id="GO:0004081">
    <property type="term" value="F:bis(5'-nucleosyl)-tetraphosphatase (asymmetrical) activity"/>
    <property type="evidence" value="ECO:0007669"/>
    <property type="project" value="TreeGrafter"/>
</dbReference>
<protein>
    <recommendedName>
        <fullName evidence="2">Bis(5'-nucleosyl)-tetraphosphatase [asymmetrical]</fullName>
    </recommendedName>
    <alternativeName>
        <fullName evidence="5">Diadenosine 5',5'''-P1,P4-tetraphosphate asymmetrical hydrolase</fullName>
    </alternativeName>
</protein>
<evidence type="ECO:0000256" key="4">
    <source>
        <dbReference type="ARBA" id="ARBA00022801"/>
    </source>
</evidence>
<dbReference type="EMBL" id="CAVLEF010000203">
    <property type="protein sequence ID" value="CAK1553017.1"/>
    <property type="molecule type" value="Genomic_DNA"/>
</dbReference>
<evidence type="ECO:0000256" key="1">
    <source>
        <dbReference type="ARBA" id="ARBA00005582"/>
    </source>
</evidence>
<dbReference type="GO" id="GO:0000166">
    <property type="term" value="F:nucleotide binding"/>
    <property type="evidence" value="ECO:0007669"/>
    <property type="project" value="UniProtKB-KW"/>
</dbReference>
<dbReference type="InterPro" id="IPR051325">
    <property type="entry name" value="Nudix_hydrolase_domain"/>
</dbReference>
<evidence type="ECO:0000313" key="8">
    <source>
        <dbReference type="Proteomes" id="UP001497472"/>
    </source>
</evidence>
<reference evidence="7 8" key="1">
    <citation type="submission" date="2023-11" db="EMBL/GenBank/DDBJ databases">
        <authorList>
            <person name="Okamura Y."/>
        </authorList>
    </citation>
    <scope>NUCLEOTIDE SEQUENCE [LARGE SCALE GENOMIC DNA]</scope>
</reference>
<evidence type="ECO:0000313" key="7">
    <source>
        <dbReference type="EMBL" id="CAK1553017.1"/>
    </source>
</evidence>
<dbReference type="InterPro" id="IPR015797">
    <property type="entry name" value="NUDIX_hydrolase-like_dom_sf"/>
</dbReference>
<dbReference type="InterPro" id="IPR003565">
    <property type="entry name" value="Tetra_PHTase"/>
</dbReference>
<keyword evidence="3" id="KW-0547">Nucleotide-binding</keyword>
<dbReference type="Pfam" id="PF00293">
    <property type="entry name" value="NUDIX"/>
    <property type="match status" value="1"/>
</dbReference>
<dbReference type="AlphaFoldDB" id="A0AAV1JW36"/>
<dbReference type="PRINTS" id="PR01405">
    <property type="entry name" value="TETRPHPHTASE"/>
</dbReference>
<dbReference type="InterPro" id="IPR000086">
    <property type="entry name" value="NUDIX_hydrolase_dom"/>
</dbReference>
<evidence type="ECO:0000259" key="6">
    <source>
        <dbReference type="PROSITE" id="PS51462"/>
    </source>
</evidence>
<keyword evidence="8" id="KW-1185">Reference proteome</keyword>
<evidence type="ECO:0000256" key="5">
    <source>
        <dbReference type="ARBA" id="ARBA00032644"/>
    </source>
</evidence>
<dbReference type="SUPFAM" id="SSF55811">
    <property type="entry name" value="Nudix"/>
    <property type="match status" value="1"/>
</dbReference>
<dbReference type="PANTHER" id="PTHR21340">
    <property type="entry name" value="DIADENOSINE 5,5-P1,P4-TETRAPHOSPHATE PYROPHOSPHOHYDROLASE MUTT"/>
    <property type="match status" value="1"/>
</dbReference>
<dbReference type="CDD" id="cd03428">
    <property type="entry name" value="NUDIX_Ap4A_Nudt2"/>
    <property type="match status" value="1"/>
</dbReference>
<organism evidence="7 8">
    <name type="scientific">Leptosia nina</name>
    <dbReference type="NCBI Taxonomy" id="320188"/>
    <lineage>
        <taxon>Eukaryota</taxon>
        <taxon>Metazoa</taxon>
        <taxon>Ecdysozoa</taxon>
        <taxon>Arthropoda</taxon>
        <taxon>Hexapoda</taxon>
        <taxon>Insecta</taxon>
        <taxon>Pterygota</taxon>
        <taxon>Neoptera</taxon>
        <taxon>Endopterygota</taxon>
        <taxon>Lepidoptera</taxon>
        <taxon>Glossata</taxon>
        <taxon>Ditrysia</taxon>
        <taxon>Papilionoidea</taxon>
        <taxon>Pieridae</taxon>
        <taxon>Pierinae</taxon>
        <taxon>Leptosia</taxon>
    </lineage>
</organism>
<dbReference type="GO" id="GO:0006167">
    <property type="term" value="P:AMP biosynthetic process"/>
    <property type="evidence" value="ECO:0007669"/>
    <property type="project" value="TreeGrafter"/>
</dbReference>
<dbReference type="PANTHER" id="PTHR21340:SF0">
    <property type="entry name" value="BIS(5'-NUCLEOSYL)-TETRAPHOSPHATASE [ASYMMETRICAL]"/>
    <property type="match status" value="1"/>
</dbReference>
<comment type="similarity">
    <text evidence="1">Belongs to the Nudix hydrolase family.</text>
</comment>
<dbReference type="Proteomes" id="UP001497472">
    <property type="component" value="Unassembled WGS sequence"/>
</dbReference>
<comment type="caution">
    <text evidence="7">The sequence shown here is derived from an EMBL/GenBank/DDBJ whole genome shotgun (WGS) entry which is preliminary data.</text>
</comment>
<feature type="domain" description="Nudix hydrolase" evidence="6">
    <location>
        <begin position="38"/>
        <end position="170"/>
    </location>
</feature>
<name>A0AAV1JW36_9NEOP</name>
<dbReference type="PROSITE" id="PS00893">
    <property type="entry name" value="NUDIX_BOX"/>
    <property type="match status" value="1"/>
</dbReference>
<evidence type="ECO:0000256" key="3">
    <source>
        <dbReference type="ARBA" id="ARBA00022741"/>
    </source>
</evidence>
<gene>
    <name evidence="7" type="ORF">LNINA_LOCUS12037</name>
</gene>
<dbReference type="Gene3D" id="3.90.79.10">
    <property type="entry name" value="Nucleoside Triphosphate Pyrophosphohydrolase"/>
    <property type="match status" value="1"/>
</dbReference>
<accession>A0AAV1JW36</accession>
<sequence length="178" mass="20716">MTLTPNISHVLSLIKLNIVTDYNENLTKYKDTWNKIMSPTRAAGLVIYKYSNDLIQFLLLQTSYGIHHWTPPKGHVDPGESDWETALRETKEEAGYCQKDLEIDESSKKTLFYNVNGKPKEVIYWLAKLKNPDTPVILSDEHQDFKWLPLHQAQELSGYEDMKKLLAEYYETVNNVKH</sequence>
<proteinExistence type="inferred from homology"/>
<dbReference type="PROSITE" id="PS51462">
    <property type="entry name" value="NUDIX"/>
    <property type="match status" value="1"/>
</dbReference>